<keyword evidence="4" id="KW-0732">Signal</keyword>
<reference evidence="6" key="1">
    <citation type="submission" date="2021-08" db="EMBL/GenBank/DDBJ databases">
        <title>Comparative analyses of Brucepasteria parasyntrophica and Teretinema zuelzerae.</title>
        <authorList>
            <person name="Song Y."/>
            <person name="Brune A."/>
        </authorList>
    </citation>
    <scope>NUCLEOTIDE SEQUENCE</scope>
    <source>
        <strain evidence="6">DSM 1903</strain>
    </source>
</reference>
<sequence>MNSKLLRNLSLFLCISFTFFSCEVELHAESNTWYEARVTAVIDGDTIQVQFTGEDCPSGCQWNERVRLVGVDTPELFTDPPEYYAAEARAYTNQIYRRDVLLVFDSVSAKKDRYGRVLAYIYKSFDSPSINEQLILNGYGYYYDLFSFDPEKMNDFQNAEDYARLNRVGLWR</sequence>
<keyword evidence="3" id="KW-0378">Hydrolase</keyword>
<proteinExistence type="predicted"/>
<dbReference type="PROSITE" id="PS51257">
    <property type="entry name" value="PROKAR_LIPOPROTEIN"/>
    <property type="match status" value="1"/>
</dbReference>
<organism evidence="6 8">
    <name type="scientific">Teretinema zuelzerae</name>
    <dbReference type="NCBI Taxonomy" id="156"/>
    <lineage>
        <taxon>Bacteria</taxon>
        <taxon>Pseudomonadati</taxon>
        <taxon>Spirochaetota</taxon>
        <taxon>Spirochaetia</taxon>
        <taxon>Spirochaetales</taxon>
        <taxon>Treponemataceae</taxon>
        <taxon>Teretinema</taxon>
    </lineage>
</organism>
<accession>A0AAE3EGD2</accession>
<dbReference type="GO" id="GO:0016787">
    <property type="term" value="F:hydrolase activity"/>
    <property type="evidence" value="ECO:0007669"/>
    <property type="project" value="UniProtKB-KW"/>
</dbReference>
<feature type="signal peptide" evidence="4">
    <location>
        <begin position="1"/>
        <end position="21"/>
    </location>
</feature>
<dbReference type="EMBL" id="JAINWA010000001">
    <property type="protein sequence ID" value="MCD1654425.1"/>
    <property type="molecule type" value="Genomic_DNA"/>
</dbReference>
<dbReference type="InterPro" id="IPR016071">
    <property type="entry name" value="Staphylococal_nuclease_OB-fold"/>
</dbReference>
<comment type="caution">
    <text evidence="6">The sequence shown here is derived from an EMBL/GenBank/DDBJ whole genome shotgun (WGS) entry which is preliminary data.</text>
</comment>
<evidence type="ECO:0000256" key="4">
    <source>
        <dbReference type="SAM" id="SignalP"/>
    </source>
</evidence>
<dbReference type="GO" id="GO:0003676">
    <property type="term" value="F:nucleic acid binding"/>
    <property type="evidence" value="ECO:0007669"/>
    <property type="project" value="InterPro"/>
</dbReference>
<dbReference type="InterPro" id="IPR002071">
    <property type="entry name" value="Thermonucl_AS"/>
</dbReference>
<dbReference type="PANTHER" id="PTHR12302:SF3">
    <property type="entry name" value="SERINE_THREONINE-PROTEIN KINASE 31"/>
    <property type="match status" value="1"/>
</dbReference>
<dbReference type="EMBL" id="JAINWA010000002">
    <property type="protein sequence ID" value="MCD1654489.1"/>
    <property type="molecule type" value="Genomic_DNA"/>
</dbReference>
<feature type="chain" id="PRO_5042443110" evidence="4">
    <location>
        <begin position="22"/>
        <end position="172"/>
    </location>
</feature>
<dbReference type="PROSITE" id="PS50830">
    <property type="entry name" value="TNASE_3"/>
    <property type="match status" value="1"/>
</dbReference>
<evidence type="ECO:0000313" key="6">
    <source>
        <dbReference type="EMBL" id="MCD1654425.1"/>
    </source>
</evidence>
<dbReference type="SMART" id="SM00318">
    <property type="entry name" value="SNc"/>
    <property type="match status" value="1"/>
</dbReference>
<dbReference type="GO" id="GO:0004519">
    <property type="term" value="F:endonuclease activity"/>
    <property type="evidence" value="ECO:0007669"/>
    <property type="project" value="UniProtKB-KW"/>
</dbReference>
<evidence type="ECO:0000256" key="3">
    <source>
        <dbReference type="ARBA" id="ARBA00022801"/>
    </source>
</evidence>
<dbReference type="InterPro" id="IPR035437">
    <property type="entry name" value="SNase_OB-fold_sf"/>
</dbReference>
<dbReference type="Proteomes" id="UP001198163">
    <property type="component" value="Unassembled WGS sequence"/>
</dbReference>
<dbReference type="AlphaFoldDB" id="A0AAE3EGD2"/>
<dbReference type="Gene3D" id="2.40.50.90">
    <property type="match status" value="1"/>
</dbReference>
<name>A0AAE3EGD2_9SPIR</name>
<protein>
    <submittedName>
        <fullName evidence="6">Thermonuclease family protein</fullName>
    </submittedName>
</protein>
<evidence type="ECO:0000259" key="5">
    <source>
        <dbReference type="PROSITE" id="PS50830"/>
    </source>
</evidence>
<evidence type="ECO:0000256" key="2">
    <source>
        <dbReference type="ARBA" id="ARBA00022759"/>
    </source>
</evidence>
<evidence type="ECO:0000256" key="1">
    <source>
        <dbReference type="ARBA" id="ARBA00022722"/>
    </source>
</evidence>
<evidence type="ECO:0000313" key="7">
    <source>
        <dbReference type="EMBL" id="MCD1654489.1"/>
    </source>
</evidence>
<dbReference type="PANTHER" id="PTHR12302">
    <property type="entry name" value="EBNA2 BINDING PROTEIN P100"/>
    <property type="match status" value="1"/>
</dbReference>
<feature type="domain" description="TNase-like" evidence="5">
    <location>
        <begin position="32"/>
        <end position="172"/>
    </location>
</feature>
<keyword evidence="2" id="KW-0255">Endonuclease</keyword>
<dbReference type="SUPFAM" id="SSF50199">
    <property type="entry name" value="Staphylococcal nuclease"/>
    <property type="match status" value="1"/>
</dbReference>
<gene>
    <name evidence="6" type="ORF">K7J14_06865</name>
    <name evidence="7" type="ORF">K7J14_07190</name>
</gene>
<dbReference type="Pfam" id="PF00565">
    <property type="entry name" value="SNase"/>
    <property type="match status" value="1"/>
</dbReference>
<evidence type="ECO:0000313" key="8">
    <source>
        <dbReference type="Proteomes" id="UP001198163"/>
    </source>
</evidence>
<dbReference type="RefSeq" id="WP_230754652.1">
    <property type="nucleotide sequence ID" value="NZ_JAINWA010000001.1"/>
</dbReference>
<keyword evidence="1" id="KW-0540">Nuclease</keyword>
<dbReference type="PROSITE" id="PS01284">
    <property type="entry name" value="TNASE_2"/>
    <property type="match status" value="1"/>
</dbReference>
<keyword evidence="8" id="KW-1185">Reference proteome</keyword>